<dbReference type="SUPFAM" id="SSF51445">
    <property type="entry name" value="(Trans)glycosidases"/>
    <property type="match status" value="1"/>
</dbReference>
<dbReference type="SUPFAM" id="SSF52317">
    <property type="entry name" value="Class I glutamine amidotransferase-like"/>
    <property type="match status" value="1"/>
</dbReference>
<sequence length="734" mass="78182">MRWPEGLDGLCYGGDYNPEQWPEEVWHEDVALMREAGVTLVTVGVFSWASLEPAPGRLTFDRLDRVLGLLDAGGVRVALATPTASPPPWFGLAHPDALPVSADGTRLTHGSRDTYCVCAPAYQEASARIVRALAERYRDHPALAMWHVHNEYGTWCHCDHAAAAFRAWLRARHGSLDALNDAWTTAFWGQGYGAWEEVMPPRATQYLPNPSQALDFRRFLSDATLGHFRAQKAILRELTPGVPVTTNLAYGDWVPVNPWEWAGEVDLIAVDHYPPDREHAAEHVAFAADLARGWAGGRPWLLMEQAAGIVYTGPRMLPKRPGEIALHSVQHVARGSRGAMFFQWRASRGGSELWHGGMVPHAGPGGRVFREIRDLGRLLPRLAEVPGEARVVAGVAILWDPECWWALSAPAFPSSEVSYLEEVRQAHRVLWRGGVTTDFARPSGDLSAYRAVLVPSLYLISDADAGNLAAYVERGGTLVVSFFSGVADEHARVRLGGYPGALRDLLGIRVEEFLPLDAPAPILLDFALDDALDVAVPDSAAVAVASGTGTGSGADGRTGGGRGLVEGTLWSERVEALGATVLARYERGVLDGLPAVTRHRHGAGQAFYLSTHLDDAAYATVLSRTGALPSSDVLAGGDAEPGAGGLAGGGALVPAGLELVWRGEEGAGWLFALNHTAAEQTVTVSGTDLVTGLPTGGALRLAPGGFAVIRAHVAGATAGPARRSGDEASRSATA</sequence>
<dbReference type="Gene3D" id="3.20.20.80">
    <property type="entry name" value="Glycosidases"/>
    <property type="match status" value="1"/>
</dbReference>
<feature type="domain" description="Beta-galactosidase C-terminal" evidence="8">
    <location>
        <begin position="656"/>
        <end position="710"/>
    </location>
</feature>
<dbReference type="EMBL" id="JBHSFN010000016">
    <property type="protein sequence ID" value="MFC4589408.1"/>
    <property type="molecule type" value="Genomic_DNA"/>
</dbReference>
<proteinExistence type="inferred from homology"/>
<dbReference type="PANTHER" id="PTHR36447">
    <property type="entry name" value="BETA-GALACTOSIDASE GANA"/>
    <property type="match status" value="1"/>
</dbReference>
<dbReference type="CDD" id="cd03143">
    <property type="entry name" value="A4_beta-galactosidase_middle_domain"/>
    <property type="match status" value="1"/>
</dbReference>
<gene>
    <name evidence="9" type="ORF">ACFO8L_25180</name>
</gene>
<dbReference type="InterPro" id="IPR017853">
    <property type="entry name" value="GH"/>
</dbReference>
<evidence type="ECO:0000259" key="6">
    <source>
        <dbReference type="Pfam" id="PF02449"/>
    </source>
</evidence>
<keyword evidence="10" id="KW-1185">Reference proteome</keyword>
<keyword evidence="5 9" id="KW-0326">Glycosidase</keyword>
<dbReference type="Gene3D" id="2.60.40.1180">
    <property type="entry name" value="Golgi alpha-mannosidase II"/>
    <property type="match status" value="1"/>
</dbReference>
<dbReference type="Pfam" id="PF08532">
    <property type="entry name" value="Glyco_hydro_42M"/>
    <property type="match status" value="1"/>
</dbReference>
<evidence type="ECO:0000313" key="9">
    <source>
        <dbReference type="EMBL" id="MFC4589408.1"/>
    </source>
</evidence>
<dbReference type="InterPro" id="IPR013780">
    <property type="entry name" value="Glyco_hydro_b"/>
</dbReference>
<feature type="domain" description="Beta-galactosidase trimerisation" evidence="7">
    <location>
        <begin position="393"/>
        <end position="624"/>
    </location>
</feature>
<dbReference type="Gene3D" id="3.40.50.880">
    <property type="match status" value="1"/>
</dbReference>
<dbReference type="EC" id="3.2.1.23" evidence="3"/>
<organism evidence="9 10">
    <name type="scientific">Sphaerisporangium corydalis</name>
    <dbReference type="NCBI Taxonomy" id="1441875"/>
    <lineage>
        <taxon>Bacteria</taxon>
        <taxon>Bacillati</taxon>
        <taxon>Actinomycetota</taxon>
        <taxon>Actinomycetes</taxon>
        <taxon>Streptosporangiales</taxon>
        <taxon>Streptosporangiaceae</taxon>
        <taxon>Sphaerisporangium</taxon>
    </lineage>
</organism>
<feature type="domain" description="Glycoside hydrolase family 42 N-terminal" evidence="6">
    <location>
        <begin position="15"/>
        <end position="379"/>
    </location>
</feature>
<evidence type="ECO:0000256" key="2">
    <source>
        <dbReference type="ARBA" id="ARBA00005940"/>
    </source>
</evidence>
<evidence type="ECO:0000259" key="7">
    <source>
        <dbReference type="Pfam" id="PF08532"/>
    </source>
</evidence>
<evidence type="ECO:0000256" key="1">
    <source>
        <dbReference type="ARBA" id="ARBA00001412"/>
    </source>
</evidence>
<protein>
    <recommendedName>
        <fullName evidence="3">beta-galactosidase</fullName>
        <ecNumber evidence="3">3.2.1.23</ecNumber>
    </recommendedName>
</protein>
<dbReference type="InterPro" id="IPR029062">
    <property type="entry name" value="Class_I_gatase-like"/>
</dbReference>
<name>A0ABV9EKT7_9ACTN</name>
<accession>A0ABV9EKT7</accession>
<dbReference type="InterPro" id="IPR013529">
    <property type="entry name" value="Glyco_hydro_42_N"/>
</dbReference>
<dbReference type="Pfam" id="PF02449">
    <property type="entry name" value="Glyco_hydro_42"/>
    <property type="match status" value="1"/>
</dbReference>
<dbReference type="PIRSF" id="PIRSF001084">
    <property type="entry name" value="B-galactosidase"/>
    <property type="match status" value="1"/>
</dbReference>
<keyword evidence="4 9" id="KW-0378">Hydrolase</keyword>
<evidence type="ECO:0000313" key="10">
    <source>
        <dbReference type="Proteomes" id="UP001595891"/>
    </source>
</evidence>
<dbReference type="Pfam" id="PF08533">
    <property type="entry name" value="Glyco_hydro_42C"/>
    <property type="match status" value="1"/>
</dbReference>
<comment type="catalytic activity">
    <reaction evidence="1">
        <text>Hydrolysis of terminal non-reducing beta-D-galactose residues in beta-D-galactosides.</text>
        <dbReference type="EC" id="3.2.1.23"/>
    </reaction>
</comment>
<comment type="caution">
    <text evidence="9">The sequence shown here is derived from an EMBL/GenBank/DDBJ whole genome shotgun (WGS) entry which is preliminary data.</text>
</comment>
<evidence type="ECO:0000256" key="3">
    <source>
        <dbReference type="ARBA" id="ARBA00012756"/>
    </source>
</evidence>
<dbReference type="GO" id="GO:0004565">
    <property type="term" value="F:beta-galactosidase activity"/>
    <property type="evidence" value="ECO:0007669"/>
    <property type="project" value="UniProtKB-EC"/>
</dbReference>
<dbReference type="InterPro" id="IPR013739">
    <property type="entry name" value="Beta_galactosidase_C"/>
</dbReference>
<reference evidence="10" key="1">
    <citation type="journal article" date="2019" name="Int. J. Syst. Evol. Microbiol.">
        <title>The Global Catalogue of Microorganisms (GCM) 10K type strain sequencing project: providing services to taxonomists for standard genome sequencing and annotation.</title>
        <authorList>
            <consortium name="The Broad Institute Genomics Platform"/>
            <consortium name="The Broad Institute Genome Sequencing Center for Infectious Disease"/>
            <person name="Wu L."/>
            <person name="Ma J."/>
        </authorList>
    </citation>
    <scope>NUCLEOTIDE SEQUENCE [LARGE SCALE GENOMIC DNA]</scope>
    <source>
        <strain evidence="10">CCUG 49560</strain>
    </source>
</reference>
<dbReference type="Proteomes" id="UP001595891">
    <property type="component" value="Unassembled WGS sequence"/>
</dbReference>
<comment type="similarity">
    <text evidence="2">Belongs to the glycosyl hydrolase 42 family.</text>
</comment>
<evidence type="ECO:0000256" key="5">
    <source>
        <dbReference type="ARBA" id="ARBA00023295"/>
    </source>
</evidence>
<evidence type="ECO:0000256" key="4">
    <source>
        <dbReference type="ARBA" id="ARBA00022801"/>
    </source>
</evidence>
<dbReference type="RefSeq" id="WP_262844218.1">
    <property type="nucleotide sequence ID" value="NZ_JANZYP010000026.1"/>
</dbReference>
<dbReference type="InterPro" id="IPR013738">
    <property type="entry name" value="Beta_galactosidase_Trimer"/>
</dbReference>
<evidence type="ECO:0000259" key="8">
    <source>
        <dbReference type="Pfam" id="PF08533"/>
    </source>
</evidence>
<dbReference type="PANTHER" id="PTHR36447:SF1">
    <property type="entry name" value="BETA-GALACTOSIDASE GANA"/>
    <property type="match status" value="1"/>
</dbReference>
<dbReference type="InterPro" id="IPR003476">
    <property type="entry name" value="Glyco_hydro_42"/>
</dbReference>